<reference evidence="3" key="1">
    <citation type="submission" date="2019-03" db="EMBL/GenBank/DDBJ databases">
        <title>Lake Tanganyika Metagenome-Assembled Genomes (MAGs).</title>
        <authorList>
            <person name="Tran P."/>
        </authorList>
    </citation>
    <scope>NUCLEOTIDE SEQUENCE</scope>
    <source>
        <strain evidence="3">K_DeepCast_150m_m2_040</strain>
    </source>
</reference>
<organism evidence="3 4">
    <name type="scientific">candidate division WOR-3 bacterium</name>
    <dbReference type="NCBI Taxonomy" id="2052148"/>
    <lineage>
        <taxon>Bacteria</taxon>
        <taxon>Bacteria division WOR-3</taxon>
    </lineage>
</organism>
<name>A0A938BSP8_UNCW3</name>
<accession>A0A938BSP8</accession>
<evidence type="ECO:0000313" key="4">
    <source>
        <dbReference type="Proteomes" id="UP000779900"/>
    </source>
</evidence>
<gene>
    <name evidence="3" type="ORF">FJY68_02935</name>
</gene>
<keyword evidence="2" id="KW-0732">Signal</keyword>
<keyword evidence="1" id="KW-0175">Coiled coil</keyword>
<sequence length="204" mass="22046">MRYYAAMLGAVLALTTPVQAGEACDEACKVKCKTVVIKTGDDENLVTLSEGDDGKLVTICEDGKNKVIRLKGGKLLDVDDKLDTDAHLSLLDAKIAYIKATGSLKTDLAVKRAEAEKLELAKKPESDVTAKKKEINALKARLADARLDYEQAVKKLVPEDLADLYMLGLGDDTDMLSLSLGLPAGVGKKIIKRIELRDDGEDND</sequence>
<evidence type="ECO:0000256" key="2">
    <source>
        <dbReference type="SAM" id="SignalP"/>
    </source>
</evidence>
<dbReference type="Proteomes" id="UP000779900">
    <property type="component" value="Unassembled WGS sequence"/>
</dbReference>
<evidence type="ECO:0000256" key="1">
    <source>
        <dbReference type="SAM" id="Coils"/>
    </source>
</evidence>
<protein>
    <submittedName>
        <fullName evidence="3">Uncharacterized protein</fullName>
    </submittedName>
</protein>
<feature type="chain" id="PRO_5037036555" evidence="2">
    <location>
        <begin position="21"/>
        <end position="204"/>
    </location>
</feature>
<dbReference type="EMBL" id="VGIR01000011">
    <property type="protein sequence ID" value="MBM3330792.1"/>
    <property type="molecule type" value="Genomic_DNA"/>
</dbReference>
<feature type="coiled-coil region" evidence="1">
    <location>
        <begin position="128"/>
        <end position="155"/>
    </location>
</feature>
<proteinExistence type="predicted"/>
<feature type="signal peptide" evidence="2">
    <location>
        <begin position="1"/>
        <end position="20"/>
    </location>
</feature>
<comment type="caution">
    <text evidence="3">The sequence shown here is derived from an EMBL/GenBank/DDBJ whole genome shotgun (WGS) entry which is preliminary data.</text>
</comment>
<dbReference type="AlphaFoldDB" id="A0A938BSP8"/>
<dbReference type="Gene3D" id="1.20.120.1490">
    <property type="match status" value="1"/>
</dbReference>
<evidence type="ECO:0000313" key="3">
    <source>
        <dbReference type="EMBL" id="MBM3330792.1"/>
    </source>
</evidence>